<proteinExistence type="predicted"/>
<reference evidence="1" key="1">
    <citation type="journal article" date="2014" name="Front. Microbiol.">
        <title>High frequency of phylogenetically diverse reductive dehalogenase-homologous genes in deep subseafloor sedimentary metagenomes.</title>
        <authorList>
            <person name="Kawai M."/>
            <person name="Futagami T."/>
            <person name="Toyoda A."/>
            <person name="Takaki Y."/>
            <person name="Nishi S."/>
            <person name="Hori S."/>
            <person name="Arai W."/>
            <person name="Tsubouchi T."/>
            <person name="Morono Y."/>
            <person name="Uchiyama I."/>
            <person name="Ito T."/>
            <person name="Fujiyama A."/>
            <person name="Inagaki F."/>
            <person name="Takami H."/>
        </authorList>
    </citation>
    <scope>NUCLEOTIDE SEQUENCE</scope>
    <source>
        <strain evidence="1">Expedition CK06-06</strain>
    </source>
</reference>
<accession>X1T4J8</accession>
<evidence type="ECO:0000313" key="1">
    <source>
        <dbReference type="EMBL" id="GAI86321.1"/>
    </source>
</evidence>
<organism evidence="1">
    <name type="scientific">marine sediment metagenome</name>
    <dbReference type="NCBI Taxonomy" id="412755"/>
    <lineage>
        <taxon>unclassified sequences</taxon>
        <taxon>metagenomes</taxon>
        <taxon>ecological metagenomes</taxon>
    </lineage>
</organism>
<gene>
    <name evidence="1" type="ORF">S12H4_19856</name>
</gene>
<dbReference type="InterPro" id="IPR011990">
    <property type="entry name" value="TPR-like_helical_dom_sf"/>
</dbReference>
<protein>
    <recommendedName>
        <fullName evidence="2">Outer membrane lipoprotein BamD-like domain-containing protein</fullName>
    </recommendedName>
</protein>
<name>X1T4J8_9ZZZZ</name>
<feature type="non-terminal residue" evidence="1">
    <location>
        <position position="1"/>
    </location>
</feature>
<dbReference type="EMBL" id="BARW01009984">
    <property type="protein sequence ID" value="GAI86321.1"/>
    <property type="molecule type" value="Genomic_DNA"/>
</dbReference>
<comment type="caution">
    <text evidence="1">The sequence shown here is derived from an EMBL/GenBank/DDBJ whole genome shotgun (WGS) entry which is preliminary data.</text>
</comment>
<sequence>GISLAEQEKKDEALSVFKLLITKFPLEEETKIAQQKIRELETNNERHQQPQ</sequence>
<dbReference type="Gene3D" id="1.25.40.10">
    <property type="entry name" value="Tetratricopeptide repeat domain"/>
    <property type="match status" value="1"/>
</dbReference>
<evidence type="ECO:0008006" key="2">
    <source>
        <dbReference type="Google" id="ProtNLM"/>
    </source>
</evidence>
<dbReference type="AlphaFoldDB" id="X1T4J8"/>